<dbReference type="PANTHER" id="PTHR24220">
    <property type="entry name" value="IMPORT ATP-BINDING PROTEIN"/>
    <property type="match status" value="1"/>
</dbReference>
<evidence type="ECO:0000256" key="1">
    <source>
        <dbReference type="ARBA" id="ARBA00004429"/>
    </source>
</evidence>
<dbReference type="PROSITE" id="PS50893">
    <property type="entry name" value="ABC_TRANSPORTER_2"/>
    <property type="match status" value="1"/>
</dbReference>
<dbReference type="GO" id="GO:0005524">
    <property type="term" value="F:ATP binding"/>
    <property type="evidence" value="ECO:0007669"/>
    <property type="project" value="UniProtKB-KW"/>
</dbReference>
<comment type="subcellular location">
    <subcellularLocation>
        <location evidence="1">Cell inner membrane</location>
        <topology evidence="1">Multi-pass membrane protein</topology>
    </subcellularLocation>
</comment>
<dbReference type="GO" id="GO:0005886">
    <property type="term" value="C:plasma membrane"/>
    <property type="evidence" value="ECO:0007669"/>
    <property type="project" value="UniProtKB-SubCell"/>
</dbReference>
<evidence type="ECO:0000256" key="2">
    <source>
        <dbReference type="ARBA" id="ARBA00022475"/>
    </source>
</evidence>
<keyword evidence="5 11" id="KW-0067">ATP-binding</keyword>
<dbReference type="SUPFAM" id="SSF52540">
    <property type="entry name" value="P-loop containing nucleoside triphosphate hydrolases"/>
    <property type="match status" value="1"/>
</dbReference>
<dbReference type="InterPro" id="IPR027417">
    <property type="entry name" value="P-loop_NTPase"/>
</dbReference>
<evidence type="ECO:0000259" key="10">
    <source>
        <dbReference type="PROSITE" id="PS50893"/>
    </source>
</evidence>
<dbReference type="EMBL" id="FXYF01000006">
    <property type="protein sequence ID" value="SMX41889.1"/>
    <property type="molecule type" value="Genomic_DNA"/>
</dbReference>
<dbReference type="AlphaFoldDB" id="A0A238KG99"/>
<keyword evidence="3 9" id="KW-0812">Transmembrane</keyword>
<gene>
    <name evidence="11" type="primary">artM_2</name>
    <name evidence="11" type="ORF">MAA8898_02480</name>
</gene>
<keyword evidence="4" id="KW-0547">Nucleotide-binding</keyword>
<keyword evidence="2" id="KW-1003">Cell membrane</keyword>
<keyword evidence="6 9" id="KW-1133">Transmembrane helix</keyword>
<dbReference type="PROSITE" id="PS00211">
    <property type="entry name" value="ABC_TRANSPORTER_1"/>
    <property type="match status" value="1"/>
</dbReference>
<proteinExistence type="inferred from homology"/>
<name>A0A238KG99_9RHOB</name>
<evidence type="ECO:0000256" key="7">
    <source>
        <dbReference type="ARBA" id="ARBA00023136"/>
    </source>
</evidence>
<evidence type="ECO:0000313" key="11">
    <source>
        <dbReference type="EMBL" id="SMX41889.1"/>
    </source>
</evidence>
<feature type="transmembrane region" description="Helical" evidence="9">
    <location>
        <begin position="743"/>
        <end position="768"/>
    </location>
</feature>
<evidence type="ECO:0000256" key="3">
    <source>
        <dbReference type="ARBA" id="ARBA00022692"/>
    </source>
</evidence>
<dbReference type="GO" id="GO:0016887">
    <property type="term" value="F:ATP hydrolysis activity"/>
    <property type="evidence" value="ECO:0007669"/>
    <property type="project" value="InterPro"/>
</dbReference>
<dbReference type="Pfam" id="PF00005">
    <property type="entry name" value="ABC_tran"/>
    <property type="match status" value="1"/>
</dbReference>
<evidence type="ECO:0000256" key="8">
    <source>
        <dbReference type="ARBA" id="ARBA00038388"/>
    </source>
</evidence>
<keyword evidence="12" id="KW-1185">Reference proteome</keyword>
<organism evidence="11 12">
    <name type="scientific">Maliponia aquimaris</name>
    <dbReference type="NCBI Taxonomy" id="1673631"/>
    <lineage>
        <taxon>Bacteria</taxon>
        <taxon>Pseudomonadati</taxon>
        <taxon>Pseudomonadota</taxon>
        <taxon>Alphaproteobacteria</taxon>
        <taxon>Rhodobacterales</taxon>
        <taxon>Paracoccaceae</taxon>
        <taxon>Maliponia</taxon>
    </lineage>
</organism>
<feature type="transmembrane region" description="Helical" evidence="9">
    <location>
        <begin position="362"/>
        <end position="383"/>
    </location>
</feature>
<dbReference type="Proteomes" id="UP000207598">
    <property type="component" value="Unassembled WGS sequence"/>
</dbReference>
<dbReference type="SMART" id="SM00382">
    <property type="entry name" value="AAA"/>
    <property type="match status" value="1"/>
</dbReference>
<evidence type="ECO:0000256" key="5">
    <source>
        <dbReference type="ARBA" id="ARBA00022840"/>
    </source>
</evidence>
<evidence type="ECO:0000256" key="4">
    <source>
        <dbReference type="ARBA" id="ARBA00022741"/>
    </source>
</evidence>
<feature type="transmembrane region" description="Helical" evidence="9">
    <location>
        <begin position="648"/>
        <end position="672"/>
    </location>
</feature>
<evidence type="ECO:0000256" key="6">
    <source>
        <dbReference type="ARBA" id="ARBA00022989"/>
    </source>
</evidence>
<dbReference type="InterPro" id="IPR003593">
    <property type="entry name" value="AAA+_ATPase"/>
</dbReference>
<dbReference type="InterPro" id="IPR003838">
    <property type="entry name" value="ABC3_permease_C"/>
</dbReference>
<dbReference type="InterPro" id="IPR017871">
    <property type="entry name" value="ABC_transporter-like_CS"/>
</dbReference>
<accession>A0A238KG99</accession>
<dbReference type="InterPro" id="IPR003439">
    <property type="entry name" value="ABC_transporter-like_ATP-bd"/>
</dbReference>
<protein>
    <submittedName>
        <fullName evidence="11">Arginine transport ATP-binding protein ArtM</fullName>
    </submittedName>
</protein>
<reference evidence="11 12" key="1">
    <citation type="submission" date="2017-05" db="EMBL/GenBank/DDBJ databases">
        <authorList>
            <person name="Song R."/>
            <person name="Chenine A.L."/>
            <person name="Ruprecht R.M."/>
        </authorList>
    </citation>
    <scope>NUCLEOTIDE SEQUENCE [LARGE SCALE GENOMIC DNA]</scope>
    <source>
        <strain evidence="11 12">CECT 8898</strain>
    </source>
</reference>
<sequence>MSMDMQLVARCRNVGTLYPTGYDEDPDRLGGILVDRLDIAAGGVVAIMGPSGSGKSTLLSLLSGLKGENTVSAQAGASELTLLPGSPDAADLLAHDVPRAGTVGFVFQDSHLMKSLSVALNTDMARVLTHPRLDRDTFAALMRDFGLVRDQSEDSGAQALRKTPVATLSGGQQQRVAVARALAAEPRLIFCDEPTSSLDPRTARRIMTRLRDWARGAGATVLWVTHDEDLALEIADAILCVADGRVLSDDGRPRALPPEAGADARRALLEDLRRPARDLPALSRDLIATQGLLLDPTARQRAQANAGSGAPVRRAHFNLPGIAHFILRFVLAELFPARTGKARGTGARHLLTLPLRFSRPTFALIVLLGILAAYATLFGLALLDAKFARDLSRPEVSHYTLERFGDVASGADDLLSLRALRRMEDDLSQRFAAQIAEGARPPQVFGRRLELSARTADLRGGCEDARNRAGNAVLVVFDHDEPLFRDLAVTGGGSIGATPPADLRGTAFVTPDFLQRRLGIGPGDPVPEAFCLGSEKNLARVQIAGLLRDIPGSRVLSAEIAMTNDAWLRIMKEPDMKPNSWGSGWPPFESAALYFDAEYAEPLFCTIDECEGRPDLFDRVYGPSYKLNDDALAQVRRLLSIALGSRQLLIAVVLAMAVSIGIAVALSVQAFIASNERFLSIMRAVGYRLGHIALLMVAELLVITLVAAAVAVGVLAALHGVFADDVARIWDLEPGWLTWSPATTFRAITFAFYVVAGVGLCVVGWWWASHRHVGQKLQGV</sequence>
<evidence type="ECO:0000256" key="9">
    <source>
        <dbReference type="SAM" id="Phobius"/>
    </source>
</evidence>
<dbReference type="Gene3D" id="3.40.50.300">
    <property type="entry name" value="P-loop containing nucleotide triphosphate hydrolases"/>
    <property type="match status" value="1"/>
</dbReference>
<dbReference type="OrthoDB" id="7794977at2"/>
<comment type="similarity">
    <text evidence="8">Belongs to the ABC transporter superfamily. Macrolide exporter (TC 3.A.1.122) family.</text>
</comment>
<evidence type="ECO:0000313" key="12">
    <source>
        <dbReference type="Proteomes" id="UP000207598"/>
    </source>
</evidence>
<feature type="domain" description="ABC transporter" evidence="10">
    <location>
        <begin position="9"/>
        <end position="268"/>
    </location>
</feature>
<dbReference type="GO" id="GO:0022857">
    <property type="term" value="F:transmembrane transporter activity"/>
    <property type="evidence" value="ECO:0007669"/>
    <property type="project" value="TreeGrafter"/>
</dbReference>
<dbReference type="InterPro" id="IPR015854">
    <property type="entry name" value="ABC_transpr_LolD-like"/>
</dbReference>
<dbReference type="Pfam" id="PF02687">
    <property type="entry name" value="FtsX"/>
    <property type="match status" value="1"/>
</dbReference>
<keyword evidence="7 9" id="KW-0472">Membrane</keyword>
<feature type="transmembrane region" description="Helical" evidence="9">
    <location>
        <begin position="693"/>
        <end position="723"/>
    </location>
</feature>